<feature type="transmembrane region" description="Helical" evidence="1">
    <location>
        <begin position="180"/>
        <end position="199"/>
    </location>
</feature>
<dbReference type="GO" id="GO:0042925">
    <property type="term" value="F:benzoate transmembrane transporter activity"/>
    <property type="evidence" value="ECO:0007669"/>
    <property type="project" value="InterPro"/>
</dbReference>
<evidence type="ECO:0000256" key="1">
    <source>
        <dbReference type="SAM" id="Phobius"/>
    </source>
</evidence>
<feature type="transmembrane region" description="Helical" evidence="1">
    <location>
        <begin position="361"/>
        <end position="394"/>
    </location>
</feature>
<dbReference type="NCBIfam" id="TIGR00843">
    <property type="entry name" value="benE"/>
    <property type="match status" value="1"/>
</dbReference>
<keyword evidence="3" id="KW-1185">Reference proteome</keyword>
<feature type="transmembrane region" description="Helical" evidence="1">
    <location>
        <begin position="24"/>
        <end position="45"/>
    </location>
</feature>
<protein>
    <submittedName>
        <fullName evidence="2">Benzoate membrane transport protein</fullName>
    </submittedName>
</protein>
<organism evidence="2 3">
    <name type="scientific">Mumia flava</name>
    <dbReference type="NCBI Taxonomy" id="1348852"/>
    <lineage>
        <taxon>Bacteria</taxon>
        <taxon>Bacillati</taxon>
        <taxon>Actinomycetota</taxon>
        <taxon>Actinomycetes</taxon>
        <taxon>Propionibacteriales</taxon>
        <taxon>Nocardioidaceae</taxon>
        <taxon>Mumia</taxon>
    </lineage>
</organism>
<feature type="transmembrane region" description="Helical" evidence="1">
    <location>
        <begin position="109"/>
        <end position="132"/>
    </location>
</feature>
<dbReference type="PANTHER" id="PTHR30199">
    <property type="entry name" value="MFS FAMILY TRANSPORTER, PREDICTED SUBSTRATE BENZOATE"/>
    <property type="match status" value="1"/>
</dbReference>
<sequence>MPEEAQAATGARPTHATARATTTVAGVVAALVGFTSSFAVVLAGLRAVGASDAEAASGLFALCVAMALGMLVLTWRYRLPVTLAWSTPGAAVLAGTQLSAGWSDAVGAFVVTALLLLLTAAWPGLGALVARIPAPIAHAMLAGVLLPLCLAPVLAAVDTPGFVLPGIVVWLLLLRVAPRWAVPGAFAVTLVLIVGWLIGTGRSVDGPLLPHVAWTVPTWSPAALIGIAVPLYVVTMAAQNVPGVAVMASYGYPVPWRPSMLVTGLGTLVSAPAGGHAVNLAAITAALVAGDDAGPDPDQRWRAARAVGWTYLVLAVLSAALVALVVAAPDGVVAAVAGLALLGTLGSSLRSALAPERGREAAVVTFVVAAAGVTLGGVGSAFWALAVGVVVHVLLARREPSRVPSAAR</sequence>
<keyword evidence="1" id="KW-0812">Transmembrane</keyword>
<reference evidence="2 3" key="1">
    <citation type="submission" date="2017-11" db="EMBL/GenBank/DDBJ databases">
        <title>Genomic Encyclopedia of Archaeal and Bacterial Type Strains, Phase II (KMG-II): From Individual Species to Whole Genera.</title>
        <authorList>
            <person name="Goeker M."/>
        </authorList>
    </citation>
    <scope>NUCLEOTIDE SEQUENCE [LARGE SCALE GENOMIC DNA]</scope>
    <source>
        <strain evidence="2 3">DSM 27763</strain>
    </source>
</reference>
<dbReference type="Proteomes" id="UP000230842">
    <property type="component" value="Unassembled WGS sequence"/>
</dbReference>
<dbReference type="PANTHER" id="PTHR30199:SF0">
    <property type="entry name" value="INNER MEMBRANE PROTEIN YDCO"/>
    <property type="match status" value="1"/>
</dbReference>
<feature type="transmembrane region" description="Helical" evidence="1">
    <location>
        <begin position="219"/>
        <end position="238"/>
    </location>
</feature>
<feature type="transmembrane region" description="Helical" evidence="1">
    <location>
        <begin position="332"/>
        <end position="349"/>
    </location>
</feature>
<keyword evidence="1" id="KW-1133">Transmembrane helix</keyword>
<dbReference type="InterPro" id="IPR004711">
    <property type="entry name" value="Benzoate_Transporter"/>
</dbReference>
<feature type="transmembrane region" description="Helical" evidence="1">
    <location>
        <begin position="57"/>
        <end position="77"/>
    </location>
</feature>
<dbReference type="Pfam" id="PF03594">
    <property type="entry name" value="BenE"/>
    <property type="match status" value="1"/>
</dbReference>
<proteinExistence type="predicted"/>
<evidence type="ECO:0000313" key="3">
    <source>
        <dbReference type="Proteomes" id="UP000230842"/>
    </source>
</evidence>
<dbReference type="EMBL" id="PGEZ01000002">
    <property type="protein sequence ID" value="PJJ53929.1"/>
    <property type="molecule type" value="Genomic_DNA"/>
</dbReference>
<keyword evidence="1" id="KW-0472">Membrane</keyword>
<accession>A0A0B2B709</accession>
<feature type="transmembrane region" description="Helical" evidence="1">
    <location>
        <begin position="306"/>
        <end position="326"/>
    </location>
</feature>
<feature type="transmembrane region" description="Helical" evidence="1">
    <location>
        <begin position="144"/>
        <end position="173"/>
    </location>
</feature>
<comment type="caution">
    <text evidence="2">The sequence shown here is derived from an EMBL/GenBank/DDBJ whole genome shotgun (WGS) entry which is preliminary data.</text>
</comment>
<dbReference type="AlphaFoldDB" id="A0A0B2B709"/>
<name>A0A0B2B709_9ACTN</name>
<dbReference type="OrthoDB" id="9813854at2"/>
<dbReference type="GO" id="GO:0005886">
    <property type="term" value="C:plasma membrane"/>
    <property type="evidence" value="ECO:0007669"/>
    <property type="project" value="TreeGrafter"/>
</dbReference>
<dbReference type="RefSeq" id="WP_039359600.1">
    <property type="nucleotide sequence ID" value="NZ_PGEZ01000002.1"/>
</dbReference>
<gene>
    <name evidence="2" type="ORF">CLV56_3431</name>
</gene>
<evidence type="ECO:0000313" key="2">
    <source>
        <dbReference type="EMBL" id="PJJ53929.1"/>
    </source>
</evidence>